<sequence>MIKTRDQSIFDEMYKRSEELGYSTFDYKPKNEKNYPFVEFERSETVHVPNKTDIKGSVTLLLSVWGLQKKRKQVSDMAAALFDAAKNINKTDGYSWSLNIQSSGIQIMDDTTTNTPLKRAMITLEFRVF</sequence>
<dbReference type="AlphaFoldDB" id="A0A437UJ40"/>
<name>A0A437UJ40_ENTAV</name>
<organism evidence="1 2">
    <name type="scientific">Enterococcus avium</name>
    <name type="common">Streptococcus avium</name>
    <dbReference type="NCBI Taxonomy" id="33945"/>
    <lineage>
        <taxon>Bacteria</taxon>
        <taxon>Bacillati</taxon>
        <taxon>Bacillota</taxon>
        <taxon>Bacilli</taxon>
        <taxon>Lactobacillales</taxon>
        <taxon>Enterococcaceae</taxon>
        <taxon>Enterococcus</taxon>
    </lineage>
</organism>
<proteinExistence type="predicted"/>
<protein>
    <submittedName>
        <fullName evidence="1">Phage capsid protein</fullName>
    </submittedName>
</protein>
<dbReference type="InterPro" id="IPR053745">
    <property type="entry name" value="Viral_Tail_Comp_sf"/>
</dbReference>
<reference evidence="1 2" key="1">
    <citation type="submission" date="2018-12" db="EMBL/GenBank/DDBJ databases">
        <title>A novel vanA-carrying plasmid in a clinical isolate of Enterococcus avium.</title>
        <authorList>
            <person name="Bernasconi O.J."/>
            <person name="Luzzaro F."/>
            <person name="Endimiani A."/>
        </authorList>
    </citation>
    <scope>NUCLEOTIDE SEQUENCE [LARGE SCALE GENOMIC DNA]</scope>
    <source>
        <strain evidence="1 2">LC0559/18</strain>
    </source>
</reference>
<evidence type="ECO:0000313" key="2">
    <source>
        <dbReference type="Proteomes" id="UP000288388"/>
    </source>
</evidence>
<evidence type="ECO:0000313" key="1">
    <source>
        <dbReference type="EMBL" id="RVU93640.1"/>
    </source>
</evidence>
<gene>
    <name evidence="1" type="ORF">EK398_01490</name>
</gene>
<dbReference type="Proteomes" id="UP000288388">
    <property type="component" value="Unassembled WGS sequence"/>
</dbReference>
<dbReference type="RefSeq" id="WP_127978082.1">
    <property type="nucleotide sequence ID" value="NZ_JBPFKW010000279.1"/>
</dbReference>
<accession>A0A437UJ40</accession>
<dbReference type="EMBL" id="RYZS01000001">
    <property type="protein sequence ID" value="RVU93640.1"/>
    <property type="molecule type" value="Genomic_DNA"/>
</dbReference>
<dbReference type="Gene3D" id="3.30.2000.30">
    <property type="match status" value="1"/>
</dbReference>
<comment type="caution">
    <text evidence="1">The sequence shown here is derived from an EMBL/GenBank/DDBJ whole genome shotgun (WGS) entry which is preliminary data.</text>
</comment>